<dbReference type="InterPro" id="IPR012338">
    <property type="entry name" value="Beta-lactam/transpept-like"/>
</dbReference>
<name>A0A7W0CGY3_9ACTN</name>
<accession>A0A7W0CGY3</accession>
<evidence type="ECO:0000259" key="2">
    <source>
        <dbReference type="Pfam" id="PF13354"/>
    </source>
</evidence>
<dbReference type="InterPro" id="IPR000871">
    <property type="entry name" value="Beta-lactam_class-A"/>
</dbReference>
<reference evidence="3 4" key="1">
    <citation type="submission" date="2020-07" db="EMBL/GenBank/DDBJ databases">
        <title>Genomic Encyclopedia of Type Strains, Phase IV (KMG-IV): sequencing the most valuable type-strain genomes for metagenomic binning, comparative biology and taxonomic classification.</title>
        <authorList>
            <person name="Goeker M."/>
        </authorList>
    </citation>
    <scope>NUCLEOTIDE SEQUENCE [LARGE SCALE GENOMIC DNA]</scope>
    <source>
        <strain evidence="3 4">DSM 45533</strain>
    </source>
</reference>
<dbReference type="RefSeq" id="WP_181609747.1">
    <property type="nucleotide sequence ID" value="NZ_BAABAM010000012.1"/>
</dbReference>
<dbReference type="Gene3D" id="3.40.710.10">
    <property type="entry name" value="DD-peptidase/beta-lactamase superfamily"/>
    <property type="match status" value="1"/>
</dbReference>
<dbReference type="AlphaFoldDB" id="A0A7W0CGY3"/>
<evidence type="ECO:0000313" key="3">
    <source>
        <dbReference type="EMBL" id="MBA2890983.1"/>
    </source>
</evidence>
<dbReference type="PANTHER" id="PTHR35333">
    <property type="entry name" value="BETA-LACTAMASE"/>
    <property type="match status" value="1"/>
</dbReference>
<keyword evidence="4" id="KW-1185">Reference proteome</keyword>
<sequence length="270" mass="28291">MTARPEDLAELAARCPGTLAVAATGPDGDTCLGVHQDTELPLASVGKLLLLAETARRIDSGTLDPAEIVEVRPGERCSGSGLLTALSRTSWSVADLALLTAAVSDNTATNALLRRVGLDEVNAGARSLGLSTTRLLDRIREPRLPEHPPAFALGTAAELAHLAAQVTGDEGWARLMVSWMAANTDRSLAPALVPHDPESRERPEHSQPGTVWVANKTGTDAGTRTDVGVMIGTDATVAYAVLAHGPAGREHDLVRAVRQAGRLIARPLLP</sequence>
<dbReference type="EMBL" id="JACDUR010000002">
    <property type="protein sequence ID" value="MBA2890983.1"/>
    <property type="molecule type" value="Genomic_DNA"/>
</dbReference>
<dbReference type="GO" id="GO:0046677">
    <property type="term" value="P:response to antibiotic"/>
    <property type="evidence" value="ECO:0007669"/>
    <property type="project" value="InterPro"/>
</dbReference>
<evidence type="ECO:0000256" key="1">
    <source>
        <dbReference type="SAM" id="MobiDB-lite"/>
    </source>
</evidence>
<dbReference type="PANTHER" id="PTHR35333:SF3">
    <property type="entry name" value="BETA-LACTAMASE-TYPE TRANSPEPTIDASE FOLD CONTAINING PROTEIN"/>
    <property type="match status" value="1"/>
</dbReference>
<evidence type="ECO:0000313" key="4">
    <source>
        <dbReference type="Proteomes" id="UP000530928"/>
    </source>
</evidence>
<dbReference type="Pfam" id="PF13354">
    <property type="entry name" value="Beta-lactamase2"/>
    <property type="match status" value="1"/>
</dbReference>
<dbReference type="SUPFAM" id="SSF56601">
    <property type="entry name" value="beta-lactamase/transpeptidase-like"/>
    <property type="match status" value="1"/>
</dbReference>
<feature type="region of interest" description="Disordered" evidence="1">
    <location>
        <begin position="190"/>
        <end position="219"/>
    </location>
</feature>
<dbReference type="GO" id="GO:0030655">
    <property type="term" value="P:beta-lactam antibiotic catabolic process"/>
    <property type="evidence" value="ECO:0007669"/>
    <property type="project" value="InterPro"/>
</dbReference>
<comment type="caution">
    <text evidence="3">The sequence shown here is derived from an EMBL/GenBank/DDBJ whole genome shotgun (WGS) entry which is preliminary data.</text>
</comment>
<organism evidence="3 4">
    <name type="scientific">Nonomuraea soli</name>
    <dbReference type="NCBI Taxonomy" id="1032476"/>
    <lineage>
        <taxon>Bacteria</taxon>
        <taxon>Bacillati</taxon>
        <taxon>Actinomycetota</taxon>
        <taxon>Actinomycetes</taxon>
        <taxon>Streptosporangiales</taxon>
        <taxon>Streptosporangiaceae</taxon>
        <taxon>Nonomuraea</taxon>
    </lineage>
</organism>
<proteinExistence type="predicted"/>
<feature type="domain" description="Beta-lactamase class A catalytic" evidence="2">
    <location>
        <begin position="28"/>
        <end position="242"/>
    </location>
</feature>
<keyword evidence="3" id="KW-0378">Hydrolase</keyword>
<feature type="compositionally biased region" description="Basic and acidic residues" evidence="1">
    <location>
        <begin position="195"/>
        <end position="205"/>
    </location>
</feature>
<dbReference type="Proteomes" id="UP000530928">
    <property type="component" value="Unassembled WGS sequence"/>
</dbReference>
<protein>
    <submittedName>
        <fullName evidence="3">Beta-lactamase class A</fullName>
        <ecNumber evidence="3">3.5.2.6</ecNumber>
    </submittedName>
</protein>
<dbReference type="EC" id="3.5.2.6" evidence="3"/>
<dbReference type="InterPro" id="IPR045155">
    <property type="entry name" value="Beta-lactam_cat"/>
</dbReference>
<gene>
    <name evidence="3" type="ORF">HNR30_002324</name>
</gene>
<dbReference type="GO" id="GO:0008800">
    <property type="term" value="F:beta-lactamase activity"/>
    <property type="evidence" value="ECO:0007669"/>
    <property type="project" value="UniProtKB-EC"/>
</dbReference>